<protein>
    <recommendedName>
        <fullName evidence="8">Pentacotripeptide-repeat region of PRORP domain-containing protein</fullName>
    </recommendedName>
</protein>
<gene>
    <name evidence="6" type="ORF">Agabi119p4_571</name>
</gene>
<dbReference type="PANTHER" id="PTHR47936">
    <property type="entry name" value="PPR_LONG DOMAIN-CONTAINING PROTEIN"/>
    <property type="match status" value="1"/>
</dbReference>
<comment type="caution">
    <text evidence="6">The sequence shown here is derived from an EMBL/GenBank/DDBJ whole genome shotgun (WGS) entry which is preliminary data.</text>
</comment>
<sequence>MPPRWIMRAHCPGFITSCVARTYNWRGRPPARPREVMDQKARKKGILIPVGSYYSLQPGHKFVCSCSGGHLDRNIAVSRGRRNTAAVITPQYRAIQNLSPFEDERRVEKDAKGEAIVPSSPYVTLDASPEDLTRIFIDFIGRHGQTTNSALQCLRSGSTAFSTIHQILGRHYYIRRVAKELAASDHPAACIRLLSLAIKYGCHLNASTYEGICWTLSYHGRHRLVLEVFRLAVENLNSPTCRLLDWRLHALLELENYTAFATVIQDYEDAHLKPSRRAWHIILIAHLRNRNLAASRQCLSSMEAAGFPINSTTHAAIASNYQYLGLDRQVKDLAISILDTLPPSERVFVVNQLLESHLRFNDQAGLHQLFSFFDAEIIGPIQGILNLLDGFEDPDSTSSAARSRIRLLPNARTFLIAIRYCMTRSDFAGAEQIFSLIAKQGIEVSPTILAAYVDLQFSLGKPSIAIYLMSKVLSNNDLDGLYDRLDPCSDVPSDWKWPFSTFQVPPHIDVFNAFLRGMINAHGLDAARIVVQQMRRVDIKPDSLSVKILIDYLTRFERATPAAVLRVLRQLFPVFRISLHHLHPLISRILRSEKRRRLYYSSKPKDSKMTRAQVHEDIYRPSDGPLAGVPLERFLVRPSLAGSLITSLESRGVRSDAAMFALRIRYDATIKRDAEEAVDTYTDMLSRGITPSIYHISALMEGFTLRGETDMALKIMRSAKEYNIKPNLVMYTILIHGYGYQNQPKAAGELFEAMLSSGLHPDVRAIYAICNAFILAQRLQTAKKILVTLWPYIAQVPRNHTVIPLLELLKTFCLLDTSRPTAKPKISRKKRAQLQQQLTAVIVAYKRSSRLPEELISNTSKVRRLVKQSHYENRRV</sequence>
<dbReference type="Proteomes" id="UP000629468">
    <property type="component" value="Unassembled WGS sequence"/>
</dbReference>
<dbReference type="InterPro" id="IPR002885">
    <property type="entry name" value="PPR_rpt"/>
</dbReference>
<evidence type="ECO:0000256" key="3">
    <source>
        <dbReference type="ARBA" id="ARBA00044493"/>
    </source>
</evidence>
<comment type="subunit">
    <text evidence="4">Binds to mitochondrial small subunit 15S rRNA.</text>
</comment>
<comment type="function">
    <text evidence="3">Regulates mitochondrial small subunit maturation by controlling 15S rRNA 5'-end processing. Localizes to the 5' precursor of the 15S rRNA in a position that is subsequently occupied by mS47 in the mature yeast mtSSU. Uses structure and sequence-specific RNA recognition, binding to a single-stranded region of the precursor and specifically recognizing bases -6 to -1. The exchange of Ccm1 for mS47 is coupled to the irreversible removal of precursor rRNA that is accompanied by conformational changes of the mitoribosomal proteins uS5m and mS26. These conformational changes signal completion of 5'-end rRNA processing through protection of the mature 5'-end of the 15S rRNA and stabilization of mS47. The removal of the 5' precursor together with the dissociation of Ccm1 may be catalyzed by the 5'-3' exoribonuclease Pet127. Involved in the specific removal of group I introns in mitochondrial encoded transcripts.</text>
</comment>
<dbReference type="Gene3D" id="1.25.40.10">
    <property type="entry name" value="Tetratricopeptide repeat domain"/>
    <property type="match status" value="3"/>
</dbReference>
<accession>A0A8H7KL36</accession>
<dbReference type="PANTHER" id="PTHR47936:SF1">
    <property type="entry name" value="PENTATRICOPEPTIDE REPEAT-CONTAINING PROTEIN GUN1, CHLOROPLASTIC"/>
    <property type="match status" value="1"/>
</dbReference>
<evidence type="ECO:0000256" key="4">
    <source>
        <dbReference type="ARBA" id="ARBA00044511"/>
    </source>
</evidence>
<reference evidence="6 7" key="1">
    <citation type="journal article" name="Sci. Rep.">
        <title>Telomere-to-telomere assembled and centromere annotated genomes of the two main subspecies of the button mushroom Agaricus bisporus reveal especially polymorphic chromosome ends.</title>
        <authorList>
            <person name="Sonnenberg A.S.M."/>
            <person name="Sedaghat-Telgerd N."/>
            <person name="Lavrijssen B."/>
            <person name="Ohm R.A."/>
            <person name="Hendrickx P.M."/>
            <person name="Scholtmeijer K."/>
            <person name="Baars J.J.P."/>
            <person name="van Peer A."/>
        </authorList>
    </citation>
    <scope>NUCLEOTIDE SEQUENCE [LARGE SCALE GENOMIC DNA]</scope>
    <source>
        <strain evidence="6 7">H119_p4</strain>
    </source>
</reference>
<dbReference type="GO" id="GO:0031930">
    <property type="term" value="P:mitochondria-nucleus signaling pathway"/>
    <property type="evidence" value="ECO:0007669"/>
    <property type="project" value="TreeGrafter"/>
</dbReference>
<dbReference type="PROSITE" id="PS51375">
    <property type="entry name" value="PPR"/>
    <property type="match status" value="1"/>
</dbReference>
<evidence type="ECO:0000256" key="1">
    <source>
        <dbReference type="ARBA" id="ARBA00006192"/>
    </source>
</evidence>
<organism evidence="6 7">
    <name type="scientific">Agaricus bisporus var. burnettii</name>
    <dbReference type="NCBI Taxonomy" id="192524"/>
    <lineage>
        <taxon>Eukaryota</taxon>
        <taxon>Fungi</taxon>
        <taxon>Dikarya</taxon>
        <taxon>Basidiomycota</taxon>
        <taxon>Agaricomycotina</taxon>
        <taxon>Agaricomycetes</taxon>
        <taxon>Agaricomycetidae</taxon>
        <taxon>Agaricales</taxon>
        <taxon>Agaricineae</taxon>
        <taxon>Agaricaceae</taxon>
        <taxon>Agaricus</taxon>
    </lineage>
</organism>
<dbReference type="InterPro" id="IPR011990">
    <property type="entry name" value="TPR-like_helical_dom_sf"/>
</dbReference>
<dbReference type="AlphaFoldDB" id="A0A8H7KL36"/>
<comment type="similarity">
    <text evidence="1">Belongs to the CCM1 family.</text>
</comment>
<dbReference type="Pfam" id="PF13812">
    <property type="entry name" value="PPR_3"/>
    <property type="match status" value="1"/>
</dbReference>
<evidence type="ECO:0008006" key="8">
    <source>
        <dbReference type="Google" id="ProtNLM"/>
    </source>
</evidence>
<dbReference type="NCBIfam" id="TIGR00756">
    <property type="entry name" value="PPR"/>
    <property type="match status" value="1"/>
</dbReference>
<keyword evidence="2" id="KW-0677">Repeat</keyword>
<evidence type="ECO:0000256" key="5">
    <source>
        <dbReference type="PROSITE-ProRule" id="PRU00708"/>
    </source>
</evidence>
<feature type="repeat" description="PPR" evidence="5">
    <location>
        <begin position="727"/>
        <end position="761"/>
    </location>
</feature>
<evidence type="ECO:0000313" key="6">
    <source>
        <dbReference type="EMBL" id="KAF7784406.1"/>
    </source>
</evidence>
<dbReference type="EMBL" id="JABXXO010000001">
    <property type="protein sequence ID" value="KAF7784406.1"/>
    <property type="molecule type" value="Genomic_DNA"/>
</dbReference>
<evidence type="ECO:0000256" key="2">
    <source>
        <dbReference type="ARBA" id="ARBA00022737"/>
    </source>
</evidence>
<name>A0A8H7KL36_AGABI</name>
<proteinExistence type="inferred from homology"/>
<evidence type="ECO:0000313" key="7">
    <source>
        <dbReference type="Proteomes" id="UP000629468"/>
    </source>
</evidence>